<reference evidence="2" key="1">
    <citation type="submission" date="2016-07" db="EMBL/GenBank/DDBJ databases">
        <title>Frankia sp. NRRL B-16219 Genome sequencing.</title>
        <authorList>
            <person name="Ghodhbane-Gtari F."/>
            <person name="Swanson E."/>
            <person name="Gueddou A."/>
            <person name="Louati M."/>
            <person name="Nouioui I."/>
            <person name="Hezbri K."/>
            <person name="Abebe-Akele F."/>
            <person name="Simpson S."/>
            <person name="Morris K."/>
            <person name="Thomas K."/>
            <person name="Gtari M."/>
            <person name="Tisa L.S."/>
        </authorList>
    </citation>
    <scope>NUCLEOTIDE SEQUENCE [LARGE SCALE GENOMIC DNA]</scope>
    <source>
        <strain evidence="2">NRRL B-16219</strain>
    </source>
</reference>
<gene>
    <name evidence="1" type="ORF">BBK14_31485</name>
</gene>
<keyword evidence="2" id="KW-1185">Reference proteome</keyword>
<accession>A0A1S1RBI9</accession>
<organism evidence="1 2">
    <name type="scientific">Parafrankia soli</name>
    <dbReference type="NCBI Taxonomy" id="2599596"/>
    <lineage>
        <taxon>Bacteria</taxon>
        <taxon>Bacillati</taxon>
        <taxon>Actinomycetota</taxon>
        <taxon>Actinomycetes</taxon>
        <taxon>Frankiales</taxon>
        <taxon>Frankiaceae</taxon>
        <taxon>Parafrankia</taxon>
    </lineage>
</organism>
<sequence length="364" mass="38048">MGIFYLRASMHPSGLGGEAEARAMVECVLLIASVTLATLAGYQVAADGTRRAYAQAWTAGIREKDSNARFCARYFFGRAVDRLGSENNTTRLGGIYALERIAMDSPSDQRAVVEVLSAFIRTRSTDPTLRPAASGPVVPLRPAVDIHAAVAVLGRLSVLDGVPRADLSGANLTGPAALHCIQASYGNLSNTDLTGADLSHAHLGRADLTATRLGGTNLTGASLNEANLSYTWLGGANLTRARLGGADLTGASLSGANLTRAWLDGADLTGASLSGANLTRAWLTEADLTGAWLGGANLITAVGLVQDQIDAAYGDGWTRLPPELTRPASWTSAEADEYRPADPHQFVGQWHPEVLAGQDNALSA</sequence>
<evidence type="ECO:0000313" key="1">
    <source>
        <dbReference type="EMBL" id="OHV43407.1"/>
    </source>
</evidence>
<comment type="caution">
    <text evidence="1">The sequence shown here is derived from an EMBL/GenBank/DDBJ whole genome shotgun (WGS) entry which is preliminary data.</text>
</comment>
<dbReference type="EMBL" id="MAXA01000034">
    <property type="protein sequence ID" value="OHV43407.1"/>
    <property type="molecule type" value="Genomic_DNA"/>
</dbReference>
<protein>
    <recommendedName>
        <fullName evidence="3">Low-complexity protein</fullName>
    </recommendedName>
</protein>
<name>A0A1S1RBI9_9ACTN</name>
<proteinExistence type="predicted"/>
<dbReference type="InterPro" id="IPR051082">
    <property type="entry name" value="Pentapeptide-BTB/POZ_domain"/>
</dbReference>
<dbReference type="Proteomes" id="UP000179769">
    <property type="component" value="Unassembled WGS sequence"/>
</dbReference>
<evidence type="ECO:0008006" key="3">
    <source>
        <dbReference type="Google" id="ProtNLM"/>
    </source>
</evidence>
<dbReference type="Gene3D" id="2.160.20.80">
    <property type="entry name" value="E3 ubiquitin-protein ligase SopA"/>
    <property type="match status" value="1"/>
</dbReference>
<dbReference type="InterPro" id="IPR001646">
    <property type="entry name" value="5peptide_repeat"/>
</dbReference>
<dbReference type="Pfam" id="PF00805">
    <property type="entry name" value="Pentapeptide"/>
    <property type="match status" value="2"/>
</dbReference>
<evidence type="ECO:0000313" key="2">
    <source>
        <dbReference type="Proteomes" id="UP000179769"/>
    </source>
</evidence>
<dbReference type="SUPFAM" id="SSF141571">
    <property type="entry name" value="Pentapeptide repeat-like"/>
    <property type="match status" value="1"/>
</dbReference>
<dbReference type="PANTHER" id="PTHR14136:SF17">
    <property type="entry name" value="BTB_POZ DOMAIN-CONTAINING PROTEIN KCTD9"/>
    <property type="match status" value="1"/>
</dbReference>
<dbReference type="AlphaFoldDB" id="A0A1S1RBI9"/>
<dbReference type="PANTHER" id="PTHR14136">
    <property type="entry name" value="BTB_POZ DOMAIN-CONTAINING PROTEIN KCTD9"/>
    <property type="match status" value="1"/>
</dbReference>
<feature type="non-terminal residue" evidence="1">
    <location>
        <position position="364"/>
    </location>
</feature>